<dbReference type="EMBL" id="JABDHM010000033">
    <property type="protein sequence ID" value="KAF5221761.1"/>
    <property type="molecule type" value="Genomic_DNA"/>
</dbReference>
<name>A0A7J6Y4U0_TRYCR</name>
<feature type="chain" id="PRO_5029840668" evidence="2">
    <location>
        <begin position="22"/>
        <end position="202"/>
    </location>
</feature>
<accession>A0A7J6Y4U0</accession>
<dbReference type="VEuPathDB" id="TriTrypDB:ECC02_005117"/>
<evidence type="ECO:0000256" key="2">
    <source>
        <dbReference type="SAM" id="SignalP"/>
    </source>
</evidence>
<keyword evidence="1" id="KW-1133">Transmembrane helix</keyword>
<protein>
    <submittedName>
        <fullName evidence="3">Uncharacterized protein</fullName>
    </submittedName>
</protein>
<comment type="caution">
    <text evidence="3">The sequence shown here is derived from an EMBL/GenBank/DDBJ whole genome shotgun (WGS) entry which is preliminary data.</text>
</comment>
<evidence type="ECO:0000256" key="1">
    <source>
        <dbReference type="SAM" id="Phobius"/>
    </source>
</evidence>
<gene>
    <name evidence="3" type="ORF">ECC02_005117</name>
</gene>
<reference evidence="3 4" key="1">
    <citation type="journal article" date="2019" name="Genome Biol. Evol.">
        <title>Nanopore Sequencing Significantly Improves Genome Assembly of the Protozoan Parasite Trypanosoma cruzi.</title>
        <authorList>
            <person name="Diaz-Viraque F."/>
            <person name="Pita S."/>
            <person name="Greif G."/>
            <person name="de Souza R.C.M."/>
            <person name="Iraola G."/>
            <person name="Robello C."/>
        </authorList>
    </citation>
    <scope>NUCLEOTIDE SEQUENCE [LARGE SCALE GENOMIC DNA]</scope>
    <source>
        <strain evidence="3 4">Berenice</strain>
    </source>
</reference>
<organism evidence="3 4">
    <name type="scientific">Trypanosoma cruzi</name>
    <dbReference type="NCBI Taxonomy" id="5693"/>
    <lineage>
        <taxon>Eukaryota</taxon>
        <taxon>Discoba</taxon>
        <taxon>Euglenozoa</taxon>
        <taxon>Kinetoplastea</taxon>
        <taxon>Metakinetoplastina</taxon>
        <taxon>Trypanosomatida</taxon>
        <taxon>Trypanosomatidae</taxon>
        <taxon>Trypanosoma</taxon>
        <taxon>Schizotrypanum</taxon>
    </lineage>
</organism>
<dbReference type="OrthoDB" id="246973at2759"/>
<feature type="signal peptide" evidence="2">
    <location>
        <begin position="1"/>
        <end position="21"/>
    </location>
</feature>
<dbReference type="SMR" id="A0A7J6Y4U0"/>
<dbReference type="VEuPathDB" id="TriTrypDB:BCY84_05300"/>
<keyword evidence="1" id="KW-0472">Membrane</keyword>
<keyword evidence="2" id="KW-0732">Signal</keyword>
<sequence length="202" mass="22251">MKAKCLLFILEIIVMACVAQAETCRVNTSGTGESISLEYLSNYGNVSVMLGDVEIVLGVSFCWPKKFCAFGEECDFGYMIIYEKGCEGIFTHSDNVSLENDTLFFTIRSPNTLMADVYVECDESINGLRALSANETEITKYVFRFASTTVCPGYQPPGRDNFPSKGFIITIVTGIVGVVVVAAALFQWKSRSPSVEDYSQLI</sequence>
<evidence type="ECO:0000313" key="4">
    <source>
        <dbReference type="Proteomes" id="UP000583944"/>
    </source>
</evidence>
<evidence type="ECO:0000313" key="3">
    <source>
        <dbReference type="EMBL" id="KAF5221761.1"/>
    </source>
</evidence>
<dbReference type="Proteomes" id="UP000583944">
    <property type="component" value="Unassembled WGS sequence"/>
</dbReference>
<dbReference type="OMA" id="LMANVYV"/>
<keyword evidence="1" id="KW-0812">Transmembrane</keyword>
<dbReference type="AlphaFoldDB" id="A0A7J6Y4U0"/>
<feature type="transmembrane region" description="Helical" evidence="1">
    <location>
        <begin position="166"/>
        <end position="186"/>
    </location>
</feature>
<proteinExistence type="predicted"/>